<evidence type="ECO:0000256" key="3">
    <source>
        <dbReference type="ARBA" id="ARBA00022679"/>
    </source>
</evidence>
<dbReference type="PROSITE" id="PS50011">
    <property type="entry name" value="PROTEIN_KINASE_DOM"/>
    <property type="match status" value="1"/>
</dbReference>
<dbReference type="InterPro" id="IPR000719">
    <property type="entry name" value="Prot_kinase_dom"/>
</dbReference>
<dbReference type="SMART" id="SM00220">
    <property type="entry name" value="S_TKc"/>
    <property type="match status" value="1"/>
</dbReference>
<dbReference type="PROSITE" id="PS00108">
    <property type="entry name" value="PROTEIN_KINASE_ST"/>
    <property type="match status" value="1"/>
</dbReference>
<feature type="repeat" description="TPR" evidence="7">
    <location>
        <begin position="994"/>
        <end position="1027"/>
    </location>
</feature>
<dbReference type="Proteomes" id="UP000051373">
    <property type="component" value="Unassembled WGS sequence"/>
</dbReference>
<dbReference type="EC" id="2.7.11.1" evidence="1"/>
<dbReference type="InterPro" id="IPR017441">
    <property type="entry name" value="Protein_kinase_ATP_BS"/>
</dbReference>
<keyword evidence="2" id="KW-0723">Serine/threonine-protein kinase</keyword>
<evidence type="ECO:0000256" key="1">
    <source>
        <dbReference type="ARBA" id="ARBA00012513"/>
    </source>
</evidence>
<dbReference type="InterPro" id="IPR027417">
    <property type="entry name" value="P-loop_NTPase"/>
</dbReference>
<dbReference type="SMART" id="SM00028">
    <property type="entry name" value="TPR"/>
    <property type="match status" value="10"/>
</dbReference>
<evidence type="ECO:0000313" key="10">
    <source>
        <dbReference type="EMBL" id="KPK64700.1"/>
    </source>
</evidence>
<reference evidence="10 11" key="1">
    <citation type="journal article" date="2015" name="Microbiome">
        <title>Genomic resolution of linkages in carbon, nitrogen, and sulfur cycling among widespread estuary sediment bacteria.</title>
        <authorList>
            <person name="Baker B.J."/>
            <person name="Lazar C.S."/>
            <person name="Teske A.P."/>
            <person name="Dick G.J."/>
        </authorList>
    </citation>
    <scope>NUCLEOTIDE SEQUENCE [LARGE SCALE GENOMIC DNA]</scope>
    <source>
        <strain evidence="10">SM23_42</strain>
    </source>
</reference>
<dbReference type="InterPro" id="IPR011009">
    <property type="entry name" value="Kinase-like_dom_sf"/>
</dbReference>
<keyword evidence="7" id="KW-0802">TPR repeat</keyword>
<evidence type="ECO:0000313" key="11">
    <source>
        <dbReference type="Proteomes" id="UP000051373"/>
    </source>
</evidence>
<gene>
    <name evidence="10" type="ORF">AMJ83_00440</name>
</gene>
<dbReference type="GO" id="GO:0005524">
    <property type="term" value="F:ATP binding"/>
    <property type="evidence" value="ECO:0007669"/>
    <property type="project" value="UniProtKB-UniRule"/>
</dbReference>
<dbReference type="CDD" id="cd14014">
    <property type="entry name" value="STKc_PknB_like"/>
    <property type="match status" value="1"/>
</dbReference>
<sequence>MSNKHISHYKILNKIGSGGMAEVYKATDLNTKDQVALKILLPNLATDEIIRKRFLREAKIGMQLDHPSIVKVYEVREDRKRPFIAMEFVKGETLDQIMRSGSLDLERSIEIGLKVTDALSVAHAQGVFHRDLKPRNIMLVGGNAKVMDFGLARIVGESSLTEQHMIVGTLSYMSPEQAIGGEIDGRSDLFSLGVVLYEMLAGIRPFSGDNLGATLHAILYSDPLSIQELNKDIPDEVEKVILKALKKKQNRRYQTALEFRTDLEQLQALFQGKLVQLIAKKEVFEETPRGIYSKFIGRDKELESLEKCLSHALSGESTVLLLQGEAGIGKSRLAWELGNRAKEKGVRYMTARCLPKERGYAYQPIIEIIRDYFELKMIRDLEGVQDFLENKACHLATREGIVQTLLQMNPDKPVVLINKDQLWDTISELVKVMAKDRAIIMHLDDLHWADSLTLNLLVYLAMTTRQERILIIGSYRPEELVDEDSKSHPLNTTLASLQKGRLCEEMTLRRLGKEDTRHVIDSVLSHSKFADSFYDSIYRETEGNPLFVLEVLGYLRDVGTMVQESSGWRLASETTGMAIPDRLTDVITGRLRKIHRESRNILDVASVQGYDFNSEVICHVLGLSRLKVLRCLQDLELSHHLIHALERRYQFDHAMIQETVYNTLIPELKKEYHKLIANYYIERYRDSDQQAGTIAHNLMNADEEQESLPYLLKAGEYCRKLFAYNDALHYFNRGIESINKIPNDLTPELNNIRLSLFKYRADTQLSVGSYKEAKDSNEQHWRLVQEYGTPEEQASCLHVFARIYTGLADYKSALNNCDKAIRIQRKIKDRSGQVRILLDYGTIYFRLGDYKNSLKHLKKALNLARQTGHETAQSNALTNIGVVNLFLGNLDEALQYYEQAMDIAQRLKDKRGIASALANIGAVKESSGEYTQALRYFEQSLTIKMEMGDRSGAGDTISNIGLVQFEMGNFDKALEYYRKAIDIRTAIGAKWGLAATLNNIALLYHYTGDYEKALHYYNEALALNISIGNRTYEMYSRRYLLRFWLDIGDAARAHQQADSIRKLVKVLKSEFEDMWYEINLAHLKMKKGLHDSAMKHIRKGLAAAKRMDCLEAYIEGLLIAGKAELARANTAKAKNYVNDALQLATEKKRKCDMAQTYLLLAKINLNGNETKTAEENAVESKKISEACGTKEITWAAYYLLGEIHKKNKQHIKAKSEYQEAKKVLDVITSKLSKELRKIYLNKTEIRQFYKDLKRSTSRKK</sequence>
<dbReference type="Pfam" id="PF17874">
    <property type="entry name" value="TPR_MalT"/>
    <property type="match status" value="1"/>
</dbReference>
<dbReference type="Pfam" id="PF13191">
    <property type="entry name" value="AAA_16"/>
    <property type="match status" value="1"/>
</dbReference>
<keyword evidence="3" id="KW-0808">Transferase</keyword>
<evidence type="ECO:0000256" key="8">
    <source>
        <dbReference type="PROSITE-ProRule" id="PRU10141"/>
    </source>
</evidence>
<dbReference type="SUPFAM" id="SSF56112">
    <property type="entry name" value="Protein kinase-like (PK-like)"/>
    <property type="match status" value="1"/>
</dbReference>
<keyword evidence="6 8" id="KW-0067">ATP-binding</keyword>
<dbReference type="SUPFAM" id="SSF48452">
    <property type="entry name" value="TPR-like"/>
    <property type="match status" value="3"/>
</dbReference>
<evidence type="ECO:0000256" key="2">
    <source>
        <dbReference type="ARBA" id="ARBA00022527"/>
    </source>
</evidence>
<dbReference type="Gene3D" id="3.30.200.20">
    <property type="entry name" value="Phosphorylase Kinase, domain 1"/>
    <property type="match status" value="1"/>
</dbReference>
<evidence type="ECO:0000256" key="4">
    <source>
        <dbReference type="ARBA" id="ARBA00022741"/>
    </source>
</evidence>
<accession>A0A0S8FY94</accession>
<protein>
    <recommendedName>
        <fullName evidence="1">non-specific serine/threonine protein kinase</fullName>
        <ecNumber evidence="1">2.7.11.1</ecNumber>
    </recommendedName>
</protein>
<organism evidence="10 11">
    <name type="scientific">candidate division WOR_3 bacterium SM23_42</name>
    <dbReference type="NCBI Taxonomy" id="1703779"/>
    <lineage>
        <taxon>Bacteria</taxon>
        <taxon>Bacteria division WOR-3</taxon>
    </lineage>
</organism>
<dbReference type="InterPro" id="IPR041617">
    <property type="entry name" value="TPR_MalT"/>
</dbReference>
<dbReference type="Gene3D" id="1.25.40.10">
    <property type="entry name" value="Tetratricopeptide repeat domain"/>
    <property type="match status" value="3"/>
</dbReference>
<feature type="repeat" description="TPR" evidence="7">
    <location>
        <begin position="954"/>
        <end position="987"/>
    </location>
</feature>
<evidence type="ECO:0000256" key="5">
    <source>
        <dbReference type="ARBA" id="ARBA00022777"/>
    </source>
</evidence>
<comment type="caution">
    <text evidence="10">The sequence shown here is derived from an EMBL/GenBank/DDBJ whole genome shotgun (WGS) entry which is preliminary data.</text>
</comment>
<evidence type="ECO:0000256" key="6">
    <source>
        <dbReference type="ARBA" id="ARBA00022840"/>
    </source>
</evidence>
<dbReference type="FunFam" id="1.10.510.10:FF:000021">
    <property type="entry name" value="Serine/threonine protein kinase"/>
    <property type="match status" value="1"/>
</dbReference>
<dbReference type="Gene3D" id="1.10.510.10">
    <property type="entry name" value="Transferase(Phosphotransferase) domain 1"/>
    <property type="match status" value="1"/>
</dbReference>
<dbReference type="InterPro" id="IPR019734">
    <property type="entry name" value="TPR_rpt"/>
</dbReference>
<feature type="repeat" description="TPR" evidence="7">
    <location>
        <begin position="874"/>
        <end position="907"/>
    </location>
</feature>
<proteinExistence type="predicted"/>
<dbReference type="Pfam" id="PF13181">
    <property type="entry name" value="TPR_8"/>
    <property type="match status" value="1"/>
</dbReference>
<feature type="repeat" description="TPR" evidence="7">
    <location>
        <begin position="834"/>
        <end position="867"/>
    </location>
</feature>
<dbReference type="PANTHER" id="PTHR16305:SF28">
    <property type="entry name" value="GUANYLATE CYCLASE DOMAIN-CONTAINING PROTEIN"/>
    <property type="match status" value="1"/>
</dbReference>
<dbReference type="InterPro" id="IPR041664">
    <property type="entry name" value="AAA_16"/>
</dbReference>
<dbReference type="GO" id="GO:0005737">
    <property type="term" value="C:cytoplasm"/>
    <property type="evidence" value="ECO:0007669"/>
    <property type="project" value="TreeGrafter"/>
</dbReference>
<dbReference type="GO" id="GO:0004674">
    <property type="term" value="F:protein serine/threonine kinase activity"/>
    <property type="evidence" value="ECO:0007669"/>
    <property type="project" value="UniProtKB-KW"/>
</dbReference>
<feature type="repeat" description="TPR" evidence="7">
    <location>
        <begin position="914"/>
        <end position="947"/>
    </location>
</feature>
<dbReference type="PROSITE" id="PS00107">
    <property type="entry name" value="PROTEIN_KINASE_ATP"/>
    <property type="match status" value="1"/>
</dbReference>
<dbReference type="PROSITE" id="PS50005">
    <property type="entry name" value="TPR"/>
    <property type="match status" value="5"/>
</dbReference>
<dbReference type="Pfam" id="PF00069">
    <property type="entry name" value="Pkinase"/>
    <property type="match status" value="1"/>
</dbReference>
<dbReference type="PROSITE" id="PS50293">
    <property type="entry name" value="TPR_REGION"/>
    <property type="match status" value="2"/>
</dbReference>
<keyword evidence="4 8" id="KW-0547">Nucleotide-binding</keyword>
<feature type="domain" description="Protein kinase" evidence="9">
    <location>
        <begin position="9"/>
        <end position="270"/>
    </location>
</feature>
<evidence type="ECO:0000256" key="7">
    <source>
        <dbReference type="PROSITE-ProRule" id="PRU00339"/>
    </source>
</evidence>
<dbReference type="Gene3D" id="3.40.50.300">
    <property type="entry name" value="P-loop containing nucleotide triphosphate hydrolases"/>
    <property type="match status" value="1"/>
</dbReference>
<dbReference type="STRING" id="1703779.AMJ83_00440"/>
<dbReference type="AlphaFoldDB" id="A0A0S8FY94"/>
<dbReference type="SUPFAM" id="SSF52540">
    <property type="entry name" value="P-loop containing nucleoside triphosphate hydrolases"/>
    <property type="match status" value="1"/>
</dbReference>
<dbReference type="GO" id="GO:0004016">
    <property type="term" value="F:adenylate cyclase activity"/>
    <property type="evidence" value="ECO:0007669"/>
    <property type="project" value="TreeGrafter"/>
</dbReference>
<feature type="binding site" evidence="8">
    <location>
        <position position="38"/>
    </location>
    <ligand>
        <name>ATP</name>
        <dbReference type="ChEBI" id="CHEBI:30616"/>
    </ligand>
</feature>
<name>A0A0S8FY94_UNCW3</name>
<keyword evidence="5" id="KW-0418">Kinase</keyword>
<dbReference type="InterPro" id="IPR011990">
    <property type="entry name" value="TPR-like_helical_dom_sf"/>
</dbReference>
<dbReference type="EMBL" id="LJUJ01000001">
    <property type="protein sequence ID" value="KPK64700.1"/>
    <property type="molecule type" value="Genomic_DNA"/>
</dbReference>
<dbReference type="InterPro" id="IPR008271">
    <property type="entry name" value="Ser/Thr_kinase_AS"/>
</dbReference>
<dbReference type="PANTHER" id="PTHR16305">
    <property type="entry name" value="TESTICULAR SOLUBLE ADENYLYL CYCLASE"/>
    <property type="match status" value="1"/>
</dbReference>
<evidence type="ECO:0000259" key="9">
    <source>
        <dbReference type="PROSITE" id="PS50011"/>
    </source>
</evidence>